<evidence type="ECO:0000313" key="3">
    <source>
        <dbReference type="Proteomes" id="UP000244081"/>
    </source>
</evidence>
<dbReference type="Proteomes" id="UP000244081">
    <property type="component" value="Unassembled WGS sequence"/>
</dbReference>
<evidence type="ECO:0000313" key="2">
    <source>
        <dbReference type="EMBL" id="PTW61119.1"/>
    </source>
</evidence>
<protein>
    <recommendedName>
        <fullName evidence="4">NADH-quinone oxidoreductase subunit H</fullName>
    </recommendedName>
</protein>
<dbReference type="EMBL" id="QAYG01000003">
    <property type="protein sequence ID" value="PTW61119.1"/>
    <property type="molecule type" value="Genomic_DNA"/>
</dbReference>
<evidence type="ECO:0008006" key="4">
    <source>
        <dbReference type="Google" id="ProtNLM"/>
    </source>
</evidence>
<keyword evidence="1" id="KW-0472">Membrane</keyword>
<proteinExistence type="predicted"/>
<dbReference type="OrthoDB" id="8163099at2"/>
<feature type="transmembrane region" description="Helical" evidence="1">
    <location>
        <begin position="55"/>
        <end position="75"/>
    </location>
</feature>
<organism evidence="2 3">
    <name type="scientific">Breoghania corrubedonensis</name>
    <dbReference type="NCBI Taxonomy" id="665038"/>
    <lineage>
        <taxon>Bacteria</taxon>
        <taxon>Pseudomonadati</taxon>
        <taxon>Pseudomonadota</taxon>
        <taxon>Alphaproteobacteria</taxon>
        <taxon>Hyphomicrobiales</taxon>
        <taxon>Stappiaceae</taxon>
        <taxon>Breoghania</taxon>
    </lineage>
</organism>
<accession>A0A2T5VBK5</accession>
<name>A0A2T5VBK5_9HYPH</name>
<keyword evidence="3" id="KW-1185">Reference proteome</keyword>
<dbReference type="AlphaFoldDB" id="A0A2T5VBK5"/>
<gene>
    <name evidence="2" type="ORF">C8N35_103302</name>
</gene>
<comment type="caution">
    <text evidence="2">The sequence shown here is derived from an EMBL/GenBank/DDBJ whole genome shotgun (WGS) entry which is preliminary data.</text>
</comment>
<keyword evidence="1" id="KW-0812">Transmembrane</keyword>
<keyword evidence="1" id="KW-1133">Transmembrane helix</keyword>
<reference evidence="2 3" key="1">
    <citation type="submission" date="2018-04" db="EMBL/GenBank/DDBJ databases">
        <title>Genomic Encyclopedia of Archaeal and Bacterial Type Strains, Phase II (KMG-II): from individual species to whole genera.</title>
        <authorList>
            <person name="Goeker M."/>
        </authorList>
    </citation>
    <scope>NUCLEOTIDE SEQUENCE [LARGE SCALE GENOMIC DNA]</scope>
    <source>
        <strain evidence="2 3">DSM 23382</strain>
    </source>
</reference>
<evidence type="ECO:0000256" key="1">
    <source>
        <dbReference type="SAM" id="Phobius"/>
    </source>
</evidence>
<dbReference type="RefSeq" id="WP_107989920.1">
    <property type="nucleotide sequence ID" value="NZ_QAYG01000003.1"/>
</dbReference>
<sequence length="80" mass="8583">MALSLAGIVGAAIGLYLGWIDYKLMAGYVRAEQRKRKPGQAAPFADWLERNTDLVLKILFVIAMLGFPVIGYLAGASLAG</sequence>